<keyword evidence="1" id="KW-0472">Membrane</keyword>
<name>A0AAU9DKX3_9LACO</name>
<keyword evidence="1" id="KW-0812">Transmembrane</keyword>
<organism evidence="2 3">
    <name type="scientific">Xylocopilactobacillus apicola</name>
    <dbReference type="NCBI Taxonomy" id="2932184"/>
    <lineage>
        <taxon>Bacteria</taxon>
        <taxon>Bacillati</taxon>
        <taxon>Bacillota</taxon>
        <taxon>Bacilli</taxon>
        <taxon>Lactobacillales</taxon>
        <taxon>Lactobacillaceae</taxon>
        <taxon>Xylocopilactobacillus</taxon>
    </lineage>
</organism>
<dbReference type="RefSeq" id="WP_317635012.1">
    <property type="nucleotide sequence ID" value="NZ_AP026802.1"/>
</dbReference>
<gene>
    <name evidence="2" type="ORF">XA3_16470</name>
</gene>
<evidence type="ECO:0000256" key="1">
    <source>
        <dbReference type="SAM" id="Phobius"/>
    </source>
</evidence>
<keyword evidence="3" id="KW-1185">Reference proteome</keyword>
<evidence type="ECO:0008006" key="4">
    <source>
        <dbReference type="Google" id="ProtNLM"/>
    </source>
</evidence>
<sequence>MNHKLEHESPLNSLTEQQLDEMINALDSSYSADNQNRIKRNLQQKIHSKRRRFSRPIKALIAAAILLVVLPGTALAANKIWEAVTHRDGFLTTLIVKNNNADNKHYQVKFSYLLNNWTKSKNSEEISYGDPQKVESYFSALLYRPKDETKIEIPNSKQFDQKLINGHTVYLVPKHRGNEQLFEALVLFEKEQRVVQLFFGSEVSKEEAEKIITGMSLTPAAAGQAAPEIALDQLYQQARKIPSILQANNPRIKDFKTTFTQQDSKNSTVRIEPLAVNISKTVPAKFDLSKDAAINPDKMVASDGNLTPFEGELYRRGDGKKTIDHKIKSLTIQPYFCEIKLKVTNDSTENIEKFGINPPNLKLLKSVDQQFVLDESVYSSPYQGFAEPVIALPHGSGEHDYFTNIGSLKAHESKIITYGYLVINPQDYKPFLQFDIAGRGSDDLNSPNYDWLRLPLK</sequence>
<protein>
    <recommendedName>
        <fullName evidence="4">DUF4367 domain-containing protein</fullName>
    </recommendedName>
</protein>
<evidence type="ECO:0000313" key="3">
    <source>
        <dbReference type="Proteomes" id="UP001321861"/>
    </source>
</evidence>
<proteinExistence type="predicted"/>
<keyword evidence="1" id="KW-1133">Transmembrane helix</keyword>
<evidence type="ECO:0000313" key="2">
    <source>
        <dbReference type="EMBL" id="BDR59206.1"/>
    </source>
</evidence>
<feature type="transmembrane region" description="Helical" evidence="1">
    <location>
        <begin position="59"/>
        <end position="77"/>
    </location>
</feature>
<accession>A0AAU9DKX3</accession>
<dbReference type="EMBL" id="AP026802">
    <property type="protein sequence ID" value="BDR59206.1"/>
    <property type="molecule type" value="Genomic_DNA"/>
</dbReference>
<dbReference type="Proteomes" id="UP001321861">
    <property type="component" value="Chromosome"/>
</dbReference>
<dbReference type="KEGG" id="xap:XA3_16470"/>
<reference evidence="2 3" key="1">
    <citation type="journal article" date="2023" name="Microbiol. Spectr.">
        <title>Symbiosis of Carpenter Bees with Uncharacterized Lactic Acid Bacteria Showing NAD Auxotrophy.</title>
        <authorList>
            <person name="Kawasaki S."/>
            <person name="Ozawa K."/>
            <person name="Mori T."/>
            <person name="Yamamoto A."/>
            <person name="Ito M."/>
            <person name="Ohkuma M."/>
            <person name="Sakamoto M."/>
            <person name="Matsutani M."/>
        </authorList>
    </citation>
    <scope>NUCLEOTIDE SEQUENCE [LARGE SCALE GENOMIC DNA]</scope>
    <source>
        <strain evidence="2 3">XA3</strain>
    </source>
</reference>
<dbReference type="AlphaFoldDB" id="A0AAU9DKX3"/>